<keyword evidence="2" id="KW-0436">Ligase</keyword>
<gene>
    <name evidence="5" type="ORF">METZ01_LOCUS122488</name>
</gene>
<reference evidence="5" key="1">
    <citation type="submission" date="2018-05" db="EMBL/GenBank/DDBJ databases">
        <authorList>
            <person name="Lanie J.A."/>
            <person name="Ng W.-L."/>
            <person name="Kazmierczak K.M."/>
            <person name="Andrzejewski T.M."/>
            <person name="Davidsen T.M."/>
            <person name="Wayne K.J."/>
            <person name="Tettelin H."/>
            <person name="Glass J.I."/>
            <person name="Rusch D."/>
            <person name="Podicherti R."/>
            <person name="Tsui H.-C.T."/>
            <person name="Winkler M.E."/>
        </authorList>
    </citation>
    <scope>NUCLEOTIDE SEQUENCE</scope>
</reference>
<feature type="non-terminal residue" evidence="5">
    <location>
        <position position="1"/>
    </location>
</feature>
<dbReference type="GO" id="GO:0031956">
    <property type="term" value="F:medium-chain fatty acid-CoA ligase activity"/>
    <property type="evidence" value="ECO:0007669"/>
    <property type="project" value="TreeGrafter"/>
</dbReference>
<dbReference type="PANTHER" id="PTHR43201:SF5">
    <property type="entry name" value="MEDIUM-CHAIN ACYL-COA LIGASE ACSF2, MITOCHONDRIAL"/>
    <property type="match status" value="1"/>
</dbReference>
<accession>A0A381XXZ6</accession>
<sequence>VTHEKRFHYHEDAMALRDAMTFSPDRAKYYAEQGWWTDDTLTGWLAGHADERPDTPAIIQGDLRISYAQLADRVDSLAGGLSNLGLGLGDVVGVQLPNVAEYLISYLAIARLGAVMTTLYMPHREREFETLLRHSRARAVICLTDAGGFSAVETALGLNLPKMRLVIAVGKDVAGAVSFEALTNGAANAKKMNLTRSVASDPFLLLYTSGTTASPKAVPHNSHTMLGNARLGTIEHQLNAADVLLSAPPFGHLFGLYSFHMAMCLGAANLLLPNFTPPELAETIEAGRATALLAAPAHMAACLGMGLFDRHDCSSLKLAILSGSAVPADLARAVSDKLPGCSITQLWGMTETQGGLYCRPSDGIEIAAATAGRPAPGAEARIADDGELLVRGSMLFPGYFDNSSANAAAFTEDGWFRSGDLAGQDENGNIAITGRVKDIINRGGVKYNPREIEDLLDSHPYITQSAIVPLKDEVLGERACCFAVAANSDVTLSELCEYLLGYGIAKTKLPERLVLVDEMPMTPTRKIIKGRLTIPPT</sequence>
<dbReference type="InterPro" id="IPR025110">
    <property type="entry name" value="AMP-bd_C"/>
</dbReference>
<name>A0A381XXZ6_9ZZZZ</name>
<evidence type="ECO:0000313" key="5">
    <source>
        <dbReference type="EMBL" id="SVA69634.1"/>
    </source>
</evidence>
<evidence type="ECO:0008006" key="6">
    <source>
        <dbReference type="Google" id="ProtNLM"/>
    </source>
</evidence>
<evidence type="ECO:0000256" key="2">
    <source>
        <dbReference type="ARBA" id="ARBA00022598"/>
    </source>
</evidence>
<evidence type="ECO:0000256" key="1">
    <source>
        <dbReference type="ARBA" id="ARBA00006432"/>
    </source>
</evidence>
<organism evidence="5">
    <name type="scientific">marine metagenome</name>
    <dbReference type="NCBI Taxonomy" id="408172"/>
    <lineage>
        <taxon>unclassified sequences</taxon>
        <taxon>metagenomes</taxon>
        <taxon>ecological metagenomes</taxon>
    </lineage>
</organism>
<proteinExistence type="inferred from homology"/>
<protein>
    <recommendedName>
        <fullName evidence="6">AMP-dependent synthetase/ligase domain-containing protein</fullName>
    </recommendedName>
</protein>
<evidence type="ECO:0000259" key="4">
    <source>
        <dbReference type="Pfam" id="PF13193"/>
    </source>
</evidence>
<dbReference type="Pfam" id="PF00501">
    <property type="entry name" value="AMP-binding"/>
    <property type="match status" value="1"/>
</dbReference>
<dbReference type="InterPro" id="IPR045851">
    <property type="entry name" value="AMP-bd_C_sf"/>
</dbReference>
<dbReference type="Gene3D" id="3.30.300.30">
    <property type="match status" value="1"/>
</dbReference>
<dbReference type="GO" id="GO:0006631">
    <property type="term" value="P:fatty acid metabolic process"/>
    <property type="evidence" value="ECO:0007669"/>
    <property type="project" value="TreeGrafter"/>
</dbReference>
<feature type="domain" description="AMP-dependent synthetase/ligase" evidence="3">
    <location>
        <begin position="48"/>
        <end position="400"/>
    </location>
</feature>
<dbReference type="EMBL" id="UINC01016786">
    <property type="protein sequence ID" value="SVA69634.1"/>
    <property type="molecule type" value="Genomic_DNA"/>
</dbReference>
<dbReference type="Gene3D" id="3.40.50.12780">
    <property type="entry name" value="N-terminal domain of ligase-like"/>
    <property type="match status" value="1"/>
</dbReference>
<dbReference type="Pfam" id="PF13193">
    <property type="entry name" value="AMP-binding_C"/>
    <property type="match status" value="1"/>
</dbReference>
<dbReference type="SUPFAM" id="SSF56801">
    <property type="entry name" value="Acetyl-CoA synthetase-like"/>
    <property type="match status" value="1"/>
</dbReference>
<feature type="domain" description="AMP-binding enzyme C-terminal" evidence="4">
    <location>
        <begin position="451"/>
        <end position="526"/>
    </location>
</feature>
<dbReference type="PANTHER" id="PTHR43201">
    <property type="entry name" value="ACYL-COA SYNTHETASE"/>
    <property type="match status" value="1"/>
</dbReference>
<dbReference type="InterPro" id="IPR042099">
    <property type="entry name" value="ANL_N_sf"/>
</dbReference>
<comment type="similarity">
    <text evidence="1">Belongs to the ATP-dependent AMP-binding enzyme family.</text>
</comment>
<dbReference type="InterPro" id="IPR000873">
    <property type="entry name" value="AMP-dep_synth/lig_dom"/>
</dbReference>
<evidence type="ECO:0000259" key="3">
    <source>
        <dbReference type="Pfam" id="PF00501"/>
    </source>
</evidence>
<dbReference type="AlphaFoldDB" id="A0A381XXZ6"/>